<dbReference type="Proteomes" id="UP001055303">
    <property type="component" value="Unassembled WGS sequence"/>
</dbReference>
<gene>
    <name evidence="3" type="ORF">IFDJLNFL_4730</name>
    <name evidence="4" type="ORF">MTDSW087_01241</name>
</gene>
<reference evidence="3" key="2">
    <citation type="journal article" date="2021" name="Front. Microbiol.">
        <title>Comprehensive Comparative Genomics and Phenotyping of Methylobacterium Species.</title>
        <authorList>
            <person name="Alessa O."/>
            <person name="Ogura Y."/>
            <person name="Fujitani Y."/>
            <person name="Takami H."/>
            <person name="Hayashi T."/>
            <person name="Sahin N."/>
            <person name="Tani A."/>
        </authorList>
    </citation>
    <scope>NUCLEOTIDE SEQUENCE</scope>
    <source>
        <strain evidence="3">DSM 22415</strain>
    </source>
</reference>
<evidence type="ECO:0000313" key="4">
    <source>
        <dbReference type="EMBL" id="VUF11559.1"/>
    </source>
</evidence>
<feature type="transmembrane region" description="Helical" evidence="2">
    <location>
        <begin position="34"/>
        <end position="54"/>
    </location>
</feature>
<evidence type="ECO:0000313" key="6">
    <source>
        <dbReference type="Proteomes" id="UP001055303"/>
    </source>
</evidence>
<keyword evidence="2" id="KW-0472">Membrane</keyword>
<dbReference type="Proteomes" id="UP000401717">
    <property type="component" value="Unassembled WGS sequence"/>
</dbReference>
<feature type="compositionally biased region" description="Acidic residues" evidence="1">
    <location>
        <begin position="62"/>
        <end position="72"/>
    </location>
</feature>
<dbReference type="AlphaFoldDB" id="A0A564FTS8"/>
<proteinExistence type="predicted"/>
<feature type="compositionally biased region" description="Low complexity" evidence="1">
    <location>
        <begin position="73"/>
        <end position="90"/>
    </location>
</feature>
<accession>A0A564FTS8</accession>
<dbReference type="EMBL" id="CABFVH010000005">
    <property type="protein sequence ID" value="VUF11559.1"/>
    <property type="molecule type" value="Genomic_DNA"/>
</dbReference>
<keyword evidence="2" id="KW-1133">Transmembrane helix</keyword>
<reference evidence="3" key="3">
    <citation type="submission" date="2021-08" db="EMBL/GenBank/DDBJ databases">
        <authorList>
            <person name="Tani A."/>
            <person name="Ola A."/>
            <person name="Ogura Y."/>
            <person name="Katsura K."/>
            <person name="Hayashi T."/>
        </authorList>
    </citation>
    <scope>NUCLEOTIDE SEQUENCE</scope>
    <source>
        <strain evidence="3">DSM 22415</strain>
    </source>
</reference>
<keyword evidence="2" id="KW-0812">Transmembrane</keyword>
<protein>
    <submittedName>
        <fullName evidence="4">Uncharacterized protein</fullName>
    </submittedName>
</protein>
<evidence type="ECO:0000313" key="5">
    <source>
        <dbReference type="Proteomes" id="UP000401717"/>
    </source>
</evidence>
<dbReference type="EMBL" id="BPQI01000171">
    <property type="protein sequence ID" value="GJD58806.1"/>
    <property type="molecule type" value="Genomic_DNA"/>
</dbReference>
<evidence type="ECO:0000313" key="3">
    <source>
        <dbReference type="EMBL" id="GJD58806.1"/>
    </source>
</evidence>
<keyword evidence="6" id="KW-1185">Reference proteome</keyword>
<organism evidence="4 5">
    <name type="scientific">Methylobacterium dankookense</name>
    <dbReference type="NCBI Taxonomy" id="560405"/>
    <lineage>
        <taxon>Bacteria</taxon>
        <taxon>Pseudomonadati</taxon>
        <taxon>Pseudomonadota</taxon>
        <taxon>Alphaproteobacteria</taxon>
        <taxon>Hyphomicrobiales</taxon>
        <taxon>Methylobacteriaceae</taxon>
        <taxon>Methylobacterium</taxon>
    </lineage>
</organism>
<name>A0A564FTS8_9HYPH</name>
<feature type="region of interest" description="Disordered" evidence="1">
    <location>
        <begin position="62"/>
        <end position="90"/>
    </location>
</feature>
<sequence length="90" mass="9734">MRRCHVLAQDRWESLEPQPNGARTLTRDLLQRSLIAALLYLSIATAVMAVACAFDWMEPQEDQVADGGEDDPAGAMTSAASSAASWAQAR</sequence>
<evidence type="ECO:0000256" key="2">
    <source>
        <dbReference type="SAM" id="Phobius"/>
    </source>
</evidence>
<reference evidence="4 5" key="1">
    <citation type="submission" date="2019-06" db="EMBL/GenBank/DDBJ databases">
        <authorList>
            <person name="Rodrigo-Torres L."/>
            <person name="Arahal R. D."/>
            <person name="Lucena T."/>
        </authorList>
    </citation>
    <scope>NUCLEOTIDE SEQUENCE [LARGE SCALE GENOMIC DNA]</scope>
    <source>
        <strain evidence="4 5">SW08-7</strain>
    </source>
</reference>
<evidence type="ECO:0000256" key="1">
    <source>
        <dbReference type="SAM" id="MobiDB-lite"/>
    </source>
</evidence>